<dbReference type="PANTHER" id="PTHR10434">
    <property type="entry name" value="1-ACYL-SN-GLYCEROL-3-PHOSPHATE ACYLTRANSFERASE"/>
    <property type="match status" value="1"/>
</dbReference>
<reference evidence="5 6" key="1">
    <citation type="submission" date="2014-01" db="EMBL/GenBank/DDBJ databases">
        <title>Full genme sequencing of cellulolytic bacterium Gynuella sunshinyii YC6258T gen. nov., sp. nov.</title>
        <authorList>
            <person name="Khan H."/>
            <person name="Chung E.J."/>
            <person name="Chung Y.R."/>
        </authorList>
    </citation>
    <scope>NUCLEOTIDE SEQUENCE [LARGE SCALE GENOMIC DNA]</scope>
    <source>
        <strain evidence="5 6">YC6258</strain>
    </source>
</reference>
<dbReference type="GO" id="GO:0006654">
    <property type="term" value="P:phosphatidic acid biosynthetic process"/>
    <property type="evidence" value="ECO:0007669"/>
    <property type="project" value="TreeGrafter"/>
</dbReference>
<keyword evidence="2 5" id="KW-0808">Transferase</keyword>
<evidence type="ECO:0000259" key="4">
    <source>
        <dbReference type="SMART" id="SM00563"/>
    </source>
</evidence>
<dbReference type="KEGG" id="gsn:YC6258_04361"/>
<dbReference type="RefSeq" id="WP_052830424.1">
    <property type="nucleotide sequence ID" value="NZ_CP007142.1"/>
</dbReference>
<evidence type="ECO:0000313" key="6">
    <source>
        <dbReference type="Proteomes" id="UP000032266"/>
    </source>
</evidence>
<evidence type="ECO:0000256" key="3">
    <source>
        <dbReference type="ARBA" id="ARBA00023315"/>
    </source>
</evidence>
<accession>A0A0C5VSS2</accession>
<dbReference type="AlphaFoldDB" id="A0A0C5VSS2"/>
<dbReference type="InterPro" id="IPR002123">
    <property type="entry name" value="Plipid/glycerol_acylTrfase"/>
</dbReference>
<proteinExistence type="predicted"/>
<name>A0A0C5VSS2_9GAMM</name>
<evidence type="ECO:0000313" key="5">
    <source>
        <dbReference type="EMBL" id="AJQ96393.1"/>
    </source>
</evidence>
<dbReference type="SUPFAM" id="SSF69593">
    <property type="entry name" value="Glycerol-3-phosphate (1)-acyltransferase"/>
    <property type="match status" value="1"/>
</dbReference>
<organism evidence="5 6">
    <name type="scientific">Gynuella sunshinyii YC6258</name>
    <dbReference type="NCBI Taxonomy" id="1445510"/>
    <lineage>
        <taxon>Bacteria</taxon>
        <taxon>Pseudomonadati</taxon>
        <taxon>Pseudomonadota</taxon>
        <taxon>Gammaproteobacteria</taxon>
        <taxon>Oceanospirillales</taxon>
        <taxon>Saccharospirillaceae</taxon>
        <taxon>Gynuella</taxon>
    </lineage>
</organism>
<dbReference type="STRING" id="1445510.YC6258_04361"/>
<sequence>MNHNNNIIPEIPDCYPRVGNSFTRWFGKSVFGAMGWSINGTFPAINKAILAIAPHTSNMDFVVGIFAKFAIGTRIHWIGKDSLFVWPAKYMFTHWGGIPVCRTSPQGVVDQLVESFKQHDKLLLVITPEGTRKKTEKLKTGFIRIAHTADIPIFPIGFDFGKKRIELGELFYASGDVEKDERELRDYFKRFKGYAPENYCD</sequence>
<dbReference type="GO" id="GO:0003841">
    <property type="term" value="F:1-acylglycerol-3-phosphate O-acyltransferase activity"/>
    <property type="evidence" value="ECO:0007669"/>
    <property type="project" value="TreeGrafter"/>
</dbReference>
<keyword evidence="6" id="KW-1185">Reference proteome</keyword>
<dbReference type="SMART" id="SM00563">
    <property type="entry name" value="PlsC"/>
    <property type="match status" value="1"/>
</dbReference>
<dbReference type="PANTHER" id="PTHR10434:SF9">
    <property type="entry name" value="PHOSPHOLIPID_GLYCEROL ACYLTRANSFERASE DOMAIN-CONTAINING PROTEIN"/>
    <property type="match status" value="1"/>
</dbReference>
<dbReference type="Pfam" id="PF01553">
    <property type="entry name" value="Acyltransferase"/>
    <property type="match status" value="1"/>
</dbReference>
<dbReference type="HOGENOM" id="CLU_099447_0_0_6"/>
<evidence type="ECO:0000256" key="1">
    <source>
        <dbReference type="ARBA" id="ARBA00005189"/>
    </source>
</evidence>
<dbReference type="EMBL" id="CP007142">
    <property type="protein sequence ID" value="AJQ96393.1"/>
    <property type="molecule type" value="Genomic_DNA"/>
</dbReference>
<keyword evidence="3 5" id="KW-0012">Acyltransferase</keyword>
<gene>
    <name evidence="5" type="ORF">YC6258_04361</name>
</gene>
<evidence type="ECO:0000256" key="2">
    <source>
        <dbReference type="ARBA" id="ARBA00022679"/>
    </source>
</evidence>
<dbReference type="OrthoDB" id="9796839at2"/>
<dbReference type="Proteomes" id="UP000032266">
    <property type="component" value="Chromosome"/>
</dbReference>
<feature type="domain" description="Phospholipid/glycerol acyltransferase" evidence="4">
    <location>
        <begin position="49"/>
        <end position="161"/>
    </location>
</feature>
<comment type="pathway">
    <text evidence="1">Lipid metabolism.</text>
</comment>
<protein>
    <submittedName>
        <fullName evidence="5">1-acyl-sn-glycerol-3-phosphate acyltransferase</fullName>
    </submittedName>
</protein>